<dbReference type="PANTHER" id="PTHR30352">
    <property type="entry name" value="PYRUVATE FORMATE-LYASE-ACTIVATING ENZYME"/>
    <property type="match status" value="1"/>
</dbReference>
<keyword evidence="8" id="KW-0411">Iron-sulfur</keyword>
<dbReference type="InterPro" id="IPR013785">
    <property type="entry name" value="Aldolase_TIM"/>
</dbReference>
<dbReference type="SUPFAM" id="SSF102114">
    <property type="entry name" value="Radical SAM enzymes"/>
    <property type="match status" value="1"/>
</dbReference>
<dbReference type="GO" id="GO:0051539">
    <property type="term" value="F:4 iron, 4 sulfur cluster binding"/>
    <property type="evidence" value="ECO:0007669"/>
    <property type="project" value="UniProtKB-KW"/>
</dbReference>
<dbReference type="GO" id="GO:0016491">
    <property type="term" value="F:oxidoreductase activity"/>
    <property type="evidence" value="ECO:0007669"/>
    <property type="project" value="UniProtKB-KW"/>
</dbReference>
<feature type="domain" description="4Fe-4S ferredoxin-type" evidence="10">
    <location>
        <begin position="87"/>
        <end position="117"/>
    </location>
</feature>
<evidence type="ECO:0000313" key="12">
    <source>
        <dbReference type="EMBL" id="HFN00471.1"/>
    </source>
</evidence>
<comment type="catalytic activity">
    <reaction evidence="9">
        <text>glycyl-[protein] + reduced [flavodoxin] + S-adenosyl-L-methionine = glycin-2-yl radical-[protein] + semiquinone [flavodoxin] + 5'-deoxyadenosine + L-methionine + H(+)</text>
        <dbReference type="Rhea" id="RHEA:61976"/>
        <dbReference type="Rhea" id="RHEA-COMP:10622"/>
        <dbReference type="Rhea" id="RHEA-COMP:14480"/>
        <dbReference type="Rhea" id="RHEA-COMP:15993"/>
        <dbReference type="Rhea" id="RHEA-COMP:15994"/>
        <dbReference type="ChEBI" id="CHEBI:15378"/>
        <dbReference type="ChEBI" id="CHEBI:17319"/>
        <dbReference type="ChEBI" id="CHEBI:29947"/>
        <dbReference type="ChEBI" id="CHEBI:32722"/>
        <dbReference type="ChEBI" id="CHEBI:57618"/>
        <dbReference type="ChEBI" id="CHEBI:57844"/>
        <dbReference type="ChEBI" id="CHEBI:59789"/>
        <dbReference type="ChEBI" id="CHEBI:140311"/>
    </reaction>
</comment>
<dbReference type="GO" id="GO:0046872">
    <property type="term" value="F:metal ion binding"/>
    <property type="evidence" value="ECO:0007669"/>
    <property type="project" value="UniProtKB-KW"/>
</dbReference>
<dbReference type="PROSITE" id="PS51379">
    <property type="entry name" value="4FE4S_FER_2"/>
    <property type="match status" value="1"/>
</dbReference>
<evidence type="ECO:0000256" key="4">
    <source>
        <dbReference type="ARBA" id="ARBA00022691"/>
    </source>
</evidence>
<evidence type="ECO:0000256" key="9">
    <source>
        <dbReference type="ARBA" id="ARBA00047365"/>
    </source>
</evidence>
<dbReference type="PROSITE" id="PS01087">
    <property type="entry name" value="RADICAL_ACTIVATING"/>
    <property type="match status" value="1"/>
</dbReference>
<dbReference type="InterPro" id="IPR007197">
    <property type="entry name" value="rSAM"/>
</dbReference>
<comment type="caution">
    <text evidence="12">The sequence shown here is derived from an EMBL/GenBank/DDBJ whole genome shotgun (WGS) entry which is preliminary data.</text>
</comment>
<dbReference type="Pfam" id="PF04055">
    <property type="entry name" value="Radical_SAM"/>
    <property type="match status" value="1"/>
</dbReference>
<dbReference type="InterPro" id="IPR058240">
    <property type="entry name" value="rSAM_sf"/>
</dbReference>
<proteinExistence type="inferred from homology"/>
<name>A0A7C3KHH8_9CYAN</name>
<evidence type="ECO:0000256" key="8">
    <source>
        <dbReference type="ARBA" id="ARBA00023014"/>
    </source>
</evidence>
<evidence type="ECO:0000256" key="6">
    <source>
        <dbReference type="ARBA" id="ARBA00023002"/>
    </source>
</evidence>
<protein>
    <submittedName>
        <fullName evidence="12">Glycyl-radical enzyme activating protein</fullName>
    </submittedName>
</protein>
<comment type="similarity">
    <text evidence="2">Belongs to the organic radical-activating enzymes family.</text>
</comment>
<dbReference type="InterPro" id="IPR017896">
    <property type="entry name" value="4Fe4S_Fe-S-bd"/>
</dbReference>
<keyword evidence="6" id="KW-0560">Oxidoreductase</keyword>
<feature type="domain" description="Radical SAM core" evidence="11">
    <location>
        <begin position="20"/>
        <end position="311"/>
    </location>
</feature>
<keyword evidence="7" id="KW-0408">Iron</keyword>
<dbReference type="EMBL" id="DSRU01000324">
    <property type="protein sequence ID" value="HFN00471.1"/>
    <property type="molecule type" value="Genomic_DNA"/>
</dbReference>
<gene>
    <name evidence="12" type="ORF">ENR64_22525</name>
</gene>
<reference evidence="12" key="1">
    <citation type="journal article" date="2020" name="mSystems">
        <title>Genome- and Community-Level Interaction Insights into Carbon Utilization and Element Cycling Functions of Hydrothermarchaeota in Hydrothermal Sediment.</title>
        <authorList>
            <person name="Zhou Z."/>
            <person name="Liu Y."/>
            <person name="Xu W."/>
            <person name="Pan J."/>
            <person name="Luo Z.H."/>
            <person name="Li M."/>
        </authorList>
    </citation>
    <scope>NUCLEOTIDE SEQUENCE [LARGE SCALE GENOMIC DNA]</scope>
    <source>
        <strain evidence="12">SpSt-418</strain>
    </source>
</reference>
<dbReference type="PIRSF" id="PIRSF000371">
    <property type="entry name" value="PFL_act_enz"/>
    <property type="match status" value="1"/>
</dbReference>
<dbReference type="PROSITE" id="PS51918">
    <property type="entry name" value="RADICAL_SAM"/>
    <property type="match status" value="1"/>
</dbReference>
<dbReference type="PANTHER" id="PTHR30352:SF4">
    <property type="entry name" value="PYRUVATE FORMATE-LYASE 2-ACTIVATING ENZYME"/>
    <property type="match status" value="1"/>
</dbReference>
<dbReference type="InterPro" id="IPR001989">
    <property type="entry name" value="Radical_activat_CS"/>
</dbReference>
<evidence type="ECO:0000256" key="2">
    <source>
        <dbReference type="ARBA" id="ARBA00009777"/>
    </source>
</evidence>
<sequence length="318" mass="35644">MTTSKQPTGLILNIQHFCTHDGPGIRTTVFLKGCSLRCKWCSNPESISLKPELAYKRSQCIGAKACGLCLKEPCVERAFYVVEGEDDRVHVNWDLATDCGKECADVCPTGALYMFGQEMTVDEVLAEVEQDSAFYRESGGGITLSGGECQLQADFCGALLAEAHRRGIHTAIETAFNVPWANVEKVLPHVDLVLHDHKLTDSDWHKKWTGVDNRQIMANFKRAYETFPNTQFIARTPIIPGVNDYEAHIRSTLALIRQYPNVIDYELLPYHRYGESKYEFLGKVYELKDFTSPTAESLQRLQAIIDEAFGRSGQPAEG</sequence>
<evidence type="ECO:0000256" key="1">
    <source>
        <dbReference type="ARBA" id="ARBA00001966"/>
    </source>
</evidence>
<evidence type="ECO:0000259" key="11">
    <source>
        <dbReference type="PROSITE" id="PS51918"/>
    </source>
</evidence>
<dbReference type="InterPro" id="IPR040074">
    <property type="entry name" value="BssD/PflA/YjjW"/>
</dbReference>
<evidence type="ECO:0000256" key="7">
    <source>
        <dbReference type="ARBA" id="ARBA00023004"/>
    </source>
</evidence>
<dbReference type="AlphaFoldDB" id="A0A7C3KHH8"/>
<keyword evidence="4" id="KW-0949">S-adenosyl-L-methionine</keyword>
<organism evidence="12">
    <name type="scientific">Oscillatoriales cyanobacterium SpSt-418</name>
    <dbReference type="NCBI Taxonomy" id="2282169"/>
    <lineage>
        <taxon>Bacteria</taxon>
        <taxon>Bacillati</taxon>
        <taxon>Cyanobacteriota</taxon>
        <taxon>Cyanophyceae</taxon>
        <taxon>Oscillatoriophycideae</taxon>
        <taxon>Oscillatoriales</taxon>
    </lineage>
</organism>
<evidence type="ECO:0000259" key="10">
    <source>
        <dbReference type="PROSITE" id="PS51379"/>
    </source>
</evidence>
<accession>A0A7C3KHH8</accession>
<dbReference type="InterPro" id="IPR034457">
    <property type="entry name" value="Organic_radical-activating"/>
</dbReference>
<dbReference type="SUPFAM" id="SSF54862">
    <property type="entry name" value="4Fe-4S ferredoxins"/>
    <property type="match status" value="1"/>
</dbReference>
<dbReference type="Pfam" id="PF13353">
    <property type="entry name" value="Fer4_12"/>
    <property type="match status" value="1"/>
</dbReference>
<dbReference type="NCBIfam" id="TIGR02494">
    <property type="entry name" value="PFLE_PFLC"/>
    <property type="match status" value="1"/>
</dbReference>
<keyword evidence="5" id="KW-0479">Metal-binding</keyword>
<dbReference type="SFLD" id="SFLDG01118">
    <property type="entry name" value="activating_enzymes__group_2"/>
    <property type="match status" value="1"/>
</dbReference>
<evidence type="ECO:0000256" key="5">
    <source>
        <dbReference type="ARBA" id="ARBA00022723"/>
    </source>
</evidence>
<keyword evidence="3" id="KW-0004">4Fe-4S</keyword>
<dbReference type="SFLD" id="SFLDG01066">
    <property type="entry name" value="organic_radical-activating_enz"/>
    <property type="match status" value="1"/>
</dbReference>
<dbReference type="Gene3D" id="3.20.20.70">
    <property type="entry name" value="Aldolase class I"/>
    <property type="match status" value="1"/>
</dbReference>
<evidence type="ECO:0000256" key="3">
    <source>
        <dbReference type="ARBA" id="ARBA00022485"/>
    </source>
</evidence>
<dbReference type="SFLD" id="SFLDS00029">
    <property type="entry name" value="Radical_SAM"/>
    <property type="match status" value="1"/>
</dbReference>
<dbReference type="InterPro" id="IPR012839">
    <property type="entry name" value="Organic_radical_activase"/>
</dbReference>
<comment type="cofactor">
    <cofactor evidence="1">
        <name>[4Fe-4S] cluster</name>
        <dbReference type="ChEBI" id="CHEBI:49883"/>
    </cofactor>
</comment>